<protein>
    <submittedName>
        <fullName evidence="2">Uncharacterized protein</fullName>
    </submittedName>
</protein>
<comment type="caution">
    <text evidence="2">The sequence shown here is derived from an EMBL/GenBank/DDBJ whole genome shotgun (WGS) entry which is preliminary data.</text>
</comment>
<keyword evidence="3" id="KW-1185">Reference proteome</keyword>
<gene>
    <name evidence="2" type="ORF">SCF082_LOCUS9722</name>
</gene>
<proteinExistence type="predicted"/>
<accession>A0ABP0J1A0</accession>
<evidence type="ECO:0000313" key="2">
    <source>
        <dbReference type="EMBL" id="CAK9008108.1"/>
    </source>
</evidence>
<evidence type="ECO:0000313" key="3">
    <source>
        <dbReference type="Proteomes" id="UP001642464"/>
    </source>
</evidence>
<feature type="region of interest" description="Disordered" evidence="1">
    <location>
        <begin position="63"/>
        <end position="89"/>
    </location>
</feature>
<evidence type="ECO:0000256" key="1">
    <source>
        <dbReference type="SAM" id="MobiDB-lite"/>
    </source>
</evidence>
<organism evidence="2 3">
    <name type="scientific">Durusdinium trenchii</name>
    <dbReference type="NCBI Taxonomy" id="1381693"/>
    <lineage>
        <taxon>Eukaryota</taxon>
        <taxon>Sar</taxon>
        <taxon>Alveolata</taxon>
        <taxon>Dinophyceae</taxon>
        <taxon>Suessiales</taxon>
        <taxon>Symbiodiniaceae</taxon>
        <taxon>Durusdinium</taxon>
    </lineage>
</organism>
<dbReference type="Proteomes" id="UP001642464">
    <property type="component" value="Unassembled WGS sequence"/>
</dbReference>
<reference evidence="2 3" key="1">
    <citation type="submission" date="2024-02" db="EMBL/GenBank/DDBJ databases">
        <authorList>
            <person name="Chen Y."/>
            <person name="Shah S."/>
            <person name="Dougan E. K."/>
            <person name="Thang M."/>
            <person name="Chan C."/>
        </authorList>
    </citation>
    <scope>NUCLEOTIDE SEQUENCE [LARGE SCALE GENOMIC DNA]</scope>
</reference>
<sequence length="218" mass="22794">MAVVGPQGCAENHVEAQGQSLTLPLNSNVDGGAATIPGSQVALPGSPRSPEAVSEEERLRRIFGPSGLPPAPRPHRGAAGIGNKRSAERQAGATFVGKVHYSGSWADELAAIMADKNAESYSVQTKGGQGSSIPLVAGGQPGELASTPMSEDFPLIVIPKKAEANPHNPQRPQGLEGLDFMREFINQRAGGPNHGLDLWLCLAGTWTSDKLGELSFGW</sequence>
<dbReference type="EMBL" id="CAXAMM010005658">
    <property type="protein sequence ID" value="CAK9008108.1"/>
    <property type="molecule type" value="Genomic_DNA"/>
</dbReference>
<name>A0ABP0J1A0_9DINO</name>